<sequence length="464" mass="52675">MTTLSKKFLFILVLSLFLSILLAYSFSYILYEKFYVDNIEEKLLKAGMALATDYNGGSVTDEFIDQVDWYNEKSDFEVFAVRNPRELAACIPFEVDYDTLIGSEQREKLIENKPVKSIGYVNRFDRKVISVIIPLVEKQRLQGIIYLYFPLADISELTSDLTIYWSVGSVIFLLVLSYFGTKWIRFITSPLQEMKKAAERMSEGDYSTRVQVATKDEIGQLASTFNEMAEAIDLEDERTREFLATVSHELRTPLSYIKGYGEAITTGMIKKEDEKRQYLQIIVRETNRMERIVNDLLDLVKMEKDSFSVSKFPLVLAETIHQTVEGLIPAANEKGIQVKTNLDYDVIINGDEGRIEQVVFNLMDNSLRYTESGGTITVNLIQQGEEAILQIKDTGIGIPSEDIGKLTERFYRVNKARTRSDGGTGLGLSIVDKIIKLHNGNLRIESELGVGTSITIDIPILQEF</sequence>
<comment type="caution">
    <text evidence="17">The sequence shown here is derived from an EMBL/GenBank/DDBJ whole genome shotgun (WGS) entry which is preliminary data.</text>
</comment>
<evidence type="ECO:0000256" key="10">
    <source>
        <dbReference type="ARBA" id="ARBA00022840"/>
    </source>
</evidence>
<dbReference type="PROSITE" id="PS50109">
    <property type="entry name" value="HIS_KIN"/>
    <property type="match status" value="1"/>
</dbReference>
<dbReference type="SMART" id="SM00304">
    <property type="entry name" value="HAMP"/>
    <property type="match status" value="1"/>
</dbReference>
<dbReference type="Pfam" id="PF00512">
    <property type="entry name" value="HisKA"/>
    <property type="match status" value="1"/>
</dbReference>
<proteinExistence type="predicted"/>
<reference evidence="17" key="1">
    <citation type="submission" date="2023-07" db="EMBL/GenBank/DDBJ databases">
        <title>Genomic Encyclopedia of Type Strains, Phase IV (KMG-IV): sequencing the most valuable type-strain genomes for metagenomic binning, comparative biology and taxonomic classification.</title>
        <authorList>
            <person name="Goeker M."/>
        </authorList>
    </citation>
    <scope>NUCLEOTIDE SEQUENCE</scope>
    <source>
        <strain evidence="17">DSM 23947</strain>
    </source>
</reference>
<dbReference type="InterPro" id="IPR050398">
    <property type="entry name" value="HssS/ArlS-like"/>
</dbReference>
<evidence type="ECO:0000256" key="7">
    <source>
        <dbReference type="ARBA" id="ARBA00022692"/>
    </source>
</evidence>
<evidence type="ECO:0000256" key="4">
    <source>
        <dbReference type="ARBA" id="ARBA00022475"/>
    </source>
</evidence>
<evidence type="ECO:0000256" key="11">
    <source>
        <dbReference type="ARBA" id="ARBA00022989"/>
    </source>
</evidence>
<evidence type="ECO:0000256" key="5">
    <source>
        <dbReference type="ARBA" id="ARBA00022553"/>
    </source>
</evidence>
<dbReference type="Proteomes" id="UP001237207">
    <property type="component" value="Unassembled WGS sequence"/>
</dbReference>
<protein>
    <recommendedName>
        <fullName evidence="3">histidine kinase</fullName>
        <ecNumber evidence="3">2.7.13.3</ecNumber>
    </recommendedName>
</protein>
<dbReference type="PRINTS" id="PR00344">
    <property type="entry name" value="BCTRLSENSOR"/>
</dbReference>
<dbReference type="CDD" id="cd06225">
    <property type="entry name" value="HAMP"/>
    <property type="match status" value="1"/>
</dbReference>
<keyword evidence="18" id="KW-1185">Reference proteome</keyword>
<dbReference type="Gene3D" id="3.30.565.10">
    <property type="entry name" value="Histidine kinase-like ATPase, C-terminal domain"/>
    <property type="match status" value="1"/>
</dbReference>
<evidence type="ECO:0000256" key="1">
    <source>
        <dbReference type="ARBA" id="ARBA00000085"/>
    </source>
</evidence>
<evidence type="ECO:0000313" key="18">
    <source>
        <dbReference type="Proteomes" id="UP001237207"/>
    </source>
</evidence>
<keyword evidence="12" id="KW-0902">Two-component regulatory system</keyword>
<dbReference type="SMART" id="SM00388">
    <property type="entry name" value="HisKA"/>
    <property type="match status" value="1"/>
</dbReference>
<dbReference type="FunFam" id="1.10.287.130:FF:000001">
    <property type="entry name" value="Two-component sensor histidine kinase"/>
    <property type="match status" value="1"/>
</dbReference>
<keyword evidence="13 14" id="KW-0472">Membrane</keyword>
<dbReference type="FunFam" id="3.30.565.10:FF:000006">
    <property type="entry name" value="Sensor histidine kinase WalK"/>
    <property type="match status" value="1"/>
</dbReference>
<feature type="transmembrane region" description="Helical" evidence="14">
    <location>
        <begin position="163"/>
        <end position="181"/>
    </location>
</feature>
<keyword evidence="4" id="KW-1003">Cell membrane</keyword>
<evidence type="ECO:0000313" key="17">
    <source>
        <dbReference type="EMBL" id="MDQ0214772.1"/>
    </source>
</evidence>
<keyword evidence="8" id="KW-0547">Nucleotide-binding</keyword>
<evidence type="ECO:0000256" key="13">
    <source>
        <dbReference type="ARBA" id="ARBA00023136"/>
    </source>
</evidence>
<dbReference type="InterPro" id="IPR003660">
    <property type="entry name" value="HAMP_dom"/>
</dbReference>
<keyword evidence="6" id="KW-0808">Transferase</keyword>
<evidence type="ECO:0000256" key="14">
    <source>
        <dbReference type="SAM" id="Phobius"/>
    </source>
</evidence>
<dbReference type="InterPro" id="IPR005467">
    <property type="entry name" value="His_kinase_dom"/>
</dbReference>
<evidence type="ECO:0000259" key="15">
    <source>
        <dbReference type="PROSITE" id="PS50109"/>
    </source>
</evidence>
<gene>
    <name evidence="17" type="ORF">J2S13_001169</name>
</gene>
<evidence type="ECO:0000256" key="12">
    <source>
        <dbReference type="ARBA" id="ARBA00023012"/>
    </source>
</evidence>
<evidence type="ECO:0000256" key="6">
    <source>
        <dbReference type="ARBA" id="ARBA00022679"/>
    </source>
</evidence>
<dbReference type="CDD" id="cd00082">
    <property type="entry name" value="HisKA"/>
    <property type="match status" value="1"/>
</dbReference>
<dbReference type="GO" id="GO:0000155">
    <property type="term" value="F:phosphorelay sensor kinase activity"/>
    <property type="evidence" value="ECO:0007669"/>
    <property type="project" value="InterPro"/>
</dbReference>
<evidence type="ECO:0000256" key="3">
    <source>
        <dbReference type="ARBA" id="ARBA00012438"/>
    </source>
</evidence>
<dbReference type="InterPro" id="IPR036097">
    <property type="entry name" value="HisK_dim/P_sf"/>
</dbReference>
<dbReference type="AlphaFoldDB" id="A0AAJ1WG87"/>
<evidence type="ECO:0000256" key="2">
    <source>
        <dbReference type="ARBA" id="ARBA00004651"/>
    </source>
</evidence>
<evidence type="ECO:0000256" key="9">
    <source>
        <dbReference type="ARBA" id="ARBA00022777"/>
    </source>
</evidence>
<dbReference type="GO" id="GO:0005524">
    <property type="term" value="F:ATP binding"/>
    <property type="evidence" value="ECO:0007669"/>
    <property type="project" value="UniProtKB-KW"/>
</dbReference>
<comment type="catalytic activity">
    <reaction evidence="1">
        <text>ATP + protein L-histidine = ADP + protein N-phospho-L-histidine.</text>
        <dbReference type="EC" id="2.7.13.3"/>
    </reaction>
</comment>
<keyword evidence="5" id="KW-0597">Phosphoprotein</keyword>
<dbReference type="InterPro" id="IPR003661">
    <property type="entry name" value="HisK_dim/P_dom"/>
</dbReference>
<keyword evidence="9 17" id="KW-0418">Kinase</keyword>
<keyword evidence="11 14" id="KW-1133">Transmembrane helix</keyword>
<name>A0AAJ1WG87_9BACI</name>
<dbReference type="Pfam" id="PF02518">
    <property type="entry name" value="HATPase_c"/>
    <property type="match status" value="1"/>
</dbReference>
<organism evidence="17 18">
    <name type="scientific">Oikeobacillus pervagus</name>
    <dbReference type="NCBI Taxonomy" id="1325931"/>
    <lineage>
        <taxon>Bacteria</taxon>
        <taxon>Bacillati</taxon>
        <taxon>Bacillota</taxon>
        <taxon>Bacilli</taxon>
        <taxon>Bacillales</taxon>
        <taxon>Bacillaceae</taxon>
        <taxon>Oikeobacillus</taxon>
    </lineage>
</organism>
<accession>A0AAJ1WG87</accession>
<feature type="domain" description="HAMP" evidence="16">
    <location>
        <begin position="185"/>
        <end position="237"/>
    </location>
</feature>
<dbReference type="Pfam" id="PF00672">
    <property type="entry name" value="HAMP"/>
    <property type="match status" value="1"/>
</dbReference>
<dbReference type="PANTHER" id="PTHR45528">
    <property type="entry name" value="SENSOR HISTIDINE KINASE CPXA"/>
    <property type="match status" value="1"/>
</dbReference>
<dbReference type="RefSeq" id="WP_307256762.1">
    <property type="nucleotide sequence ID" value="NZ_JAUSUC010000010.1"/>
</dbReference>
<dbReference type="CDD" id="cd00075">
    <property type="entry name" value="HATPase"/>
    <property type="match status" value="1"/>
</dbReference>
<feature type="domain" description="Histidine kinase" evidence="15">
    <location>
        <begin position="245"/>
        <end position="462"/>
    </location>
</feature>
<dbReference type="PANTHER" id="PTHR45528:SF1">
    <property type="entry name" value="SENSOR HISTIDINE KINASE CPXA"/>
    <property type="match status" value="1"/>
</dbReference>
<keyword evidence="7 14" id="KW-0812">Transmembrane</keyword>
<dbReference type="InterPro" id="IPR036890">
    <property type="entry name" value="HATPase_C_sf"/>
</dbReference>
<evidence type="ECO:0000259" key="16">
    <source>
        <dbReference type="PROSITE" id="PS50885"/>
    </source>
</evidence>
<dbReference type="SUPFAM" id="SSF158472">
    <property type="entry name" value="HAMP domain-like"/>
    <property type="match status" value="1"/>
</dbReference>
<dbReference type="EC" id="2.7.13.3" evidence="3"/>
<dbReference type="GO" id="GO:0005886">
    <property type="term" value="C:plasma membrane"/>
    <property type="evidence" value="ECO:0007669"/>
    <property type="project" value="UniProtKB-SubCell"/>
</dbReference>
<dbReference type="InterPro" id="IPR003594">
    <property type="entry name" value="HATPase_dom"/>
</dbReference>
<dbReference type="InterPro" id="IPR004358">
    <property type="entry name" value="Sig_transdc_His_kin-like_C"/>
</dbReference>
<dbReference type="Gene3D" id="6.10.340.10">
    <property type="match status" value="1"/>
</dbReference>
<dbReference type="EMBL" id="JAUSUC010000010">
    <property type="protein sequence ID" value="MDQ0214772.1"/>
    <property type="molecule type" value="Genomic_DNA"/>
</dbReference>
<evidence type="ECO:0000256" key="8">
    <source>
        <dbReference type="ARBA" id="ARBA00022741"/>
    </source>
</evidence>
<dbReference type="Gene3D" id="1.10.287.130">
    <property type="match status" value="1"/>
</dbReference>
<dbReference type="SUPFAM" id="SSF47384">
    <property type="entry name" value="Homodimeric domain of signal transducing histidine kinase"/>
    <property type="match status" value="1"/>
</dbReference>
<dbReference type="SUPFAM" id="SSF55874">
    <property type="entry name" value="ATPase domain of HSP90 chaperone/DNA topoisomerase II/histidine kinase"/>
    <property type="match status" value="1"/>
</dbReference>
<dbReference type="SMART" id="SM00387">
    <property type="entry name" value="HATPase_c"/>
    <property type="match status" value="1"/>
</dbReference>
<keyword evidence="10" id="KW-0067">ATP-binding</keyword>
<dbReference type="PROSITE" id="PS50885">
    <property type="entry name" value="HAMP"/>
    <property type="match status" value="1"/>
</dbReference>
<comment type="subcellular location">
    <subcellularLocation>
        <location evidence="2">Cell membrane</location>
        <topology evidence="2">Multi-pass membrane protein</topology>
    </subcellularLocation>
</comment>